<reference evidence="1" key="2">
    <citation type="journal article" date="2015" name="Data Brief">
        <title>Shoot transcriptome of the giant reed, Arundo donax.</title>
        <authorList>
            <person name="Barrero R.A."/>
            <person name="Guerrero F.D."/>
            <person name="Moolhuijzen P."/>
            <person name="Goolsby J.A."/>
            <person name="Tidwell J."/>
            <person name="Bellgard S.E."/>
            <person name="Bellgard M.I."/>
        </authorList>
    </citation>
    <scope>NUCLEOTIDE SEQUENCE</scope>
    <source>
        <tissue evidence="1">Shoot tissue taken approximately 20 cm above the soil surface</tissue>
    </source>
</reference>
<protein>
    <recommendedName>
        <fullName evidence="2">Rx N-terminal domain-containing protein</fullName>
    </recommendedName>
</protein>
<dbReference type="Gene3D" id="1.20.5.4130">
    <property type="match status" value="1"/>
</dbReference>
<evidence type="ECO:0008006" key="2">
    <source>
        <dbReference type="Google" id="ProtNLM"/>
    </source>
</evidence>
<evidence type="ECO:0000313" key="1">
    <source>
        <dbReference type="EMBL" id="JAE25923.1"/>
    </source>
</evidence>
<accession>A0A0A9GZA2</accession>
<reference evidence="1" key="1">
    <citation type="submission" date="2014-09" db="EMBL/GenBank/DDBJ databases">
        <authorList>
            <person name="Magalhaes I.L.F."/>
            <person name="Oliveira U."/>
            <person name="Santos F.R."/>
            <person name="Vidigal T.H.D.A."/>
            <person name="Brescovit A.D."/>
            <person name="Santos A.J."/>
        </authorList>
    </citation>
    <scope>NUCLEOTIDE SEQUENCE</scope>
    <source>
        <tissue evidence="1">Shoot tissue taken approximately 20 cm above the soil surface</tissue>
    </source>
</reference>
<proteinExistence type="predicted"/>
<sequence>MDDIIRLVGNLLLNFSVGIYKYVSNLKEELAFVQDRLKILSSSLKMLELLDEPNPDLVDSTATIRTLGYEVQHCIDEFSFHPSKWMNEIKVKFTLIHHLKSIKNQLIKEDERVKRYRLSDTPGK</sequence>
<name>A0A0A9GZA2_ARUDO</name>
<dbReference type="AlphaFoldDB" id="A0A0A9GZA2"/>
<organism evidence="1">
    <name type="scientific">Arundo donax</name>
    <name type="common">Giant reed</name>
    <name type="synonym">Donax arundinaceus</name>
    <dbReference type="NCBI Taxonomy" id="35708"/>
    <lineage>
        <taxon>Eukaryota</taxon>
        <taxon>Viridiplantae</taxon>
        <taxon>Streptophyta</taxon>
        <taxon>Embryophyta</taxon>
        <taxon>Tracheophyta</taxon>
        <taxon>Spermatophyta</taxon>
        <taxon>Magnoliopsida</taxon>
        <taxon>Liliopsida</taxon>
        <taxon>Poales</taxon>
        <taxon>Poaceae</taxon>
        <taxon>PACMAD clade</taxon>
        <taxon>Arundinoideae</taxon>
        <taxon>Arundineae</taxon>
        <taxon>Arundo</taxon>
    </lineage>
</organism>
<dbReference type="EMBL" id="GBRH01171973">
    <property type="protein sequence ID" value="JAE25923.1"/>
    <property type="molecule type" value="Transcribed_RNA"/>
</dbReference>